<feature type="signal peptide" evidence="1">
    <location>
        <begin position="1"/>
        <end position="21"/>
    </location>
</feature>
<keyword evidence="3" id="KW-1185">Reference proteome</keyword>
<dbReference type="SUPFAM" id="SSF53474">
    <property type="entry name" value="alpha/beta-Hydrolases"/>
    <property type="match status" value="1"/>
</dbReference>
<keyword evidence="1" id="KW-0732">Signal</keyword>
<organism evidence="2 3">
    <name type="scientific">Sphingomonas metalli</name>
    <dbReference type="NCBI Taxonomy" id="1779358"/>
    <lineage>
        <taxon>Bacteria</taxon>
        <taxon>Pseudomonadati</taxon>
        <taxon>Pseudomonadota</taxon>
        <taxon>Alphaproteobacteria</taxon>
        <taxon>Sphingomonadales</taxon>
        <taxon>Sphingomonadaceae</taxon>
        <taxon>Sphingomonas</taxon>
    </lineage>
</organism>
<dbReference type="PANTHER" id="PTHR33428:SF14">
    <property type="entry name" value="CARBOXYLESTERASE TYPE B DOMAIN-CONTAINING PROTEIN"/>
    <property type="match status" value="1"/>
</dbReference>
<dbReference type="EMBL" id="BMIH01000001">
    <property type="protein sequence ID" value="GGB23295.1"/>
    <property type="molecule type" value="Genomic_DNA"/>
</dbReference>
<dbReference type="Proteomes" id="UP000623067">
    <property type="component" value="Unassembled WGS sequence"/>
</dbReference>
<proteinExistence type="predicted"/>
<accession>A0A916WQL3</accession>
<sequence length="326" mass="34030">MKTRSAVLSAALLCAVAGAQTAPPPGNPPPPTENPAAMFEAFSKVPDTAGSGPYPAIKAEDPAFPGHTVYRPRDIAALKGRKLPVLLWGNGGCSNDGASARLFLSEIASHGYLVVAAGTIRSGPGIPYRPEPQVAPPPGKVIPQIKTQAQEVAQGLDLAIRAGRDRRHPLYGHVDAARVAVSGHSCGGLQALQVAGDPRIRTVIVQNSGIFADGTNPIAGMTVDKSLLKTLHTPILYILGGPQDVAHPNGTDDFARIDTVPAVLVDLPVGHGGTFMQPNGGRAAQITLAWLDWQLGGDRRAAAMFTGADCGLCRQEGVRIERKRLG</sequence>
<evidence type="ECO:0000256" key="1">
    <source>
        <dbReference type="SAM" id="SignalP"/>
    </source>
</evidence>
<reference evidence="2" key="2">
    <citation type="submission" date="2020-09" db="EMBL/GenBank/DDBJ databases">
        <authorList>
            <person name="Sun Q."/>
            <person name="Zhou Y."/>
        </authorList>
    </citation>
    <scope>NUCLEOTIDE SEQUENCE</scope>
    <source>
        <strain evidence="2">CGMCC 1.15330</strain>
    </source>
</reference>
<dbReference type="PANTHER" id="PTHR33428">
    <property type="entry name" value="CHLOROPHYLLASE-2, CHLOROPLASTIC"/>
    <property type="match status" value="1"/>
</dbReference>
<evidence type="ECO:0000313" key="3">
    <source>
        <dbReference type="Proteomes" id="UP000623067"/>
    </source>
</evidence>
<dbReference type="AlphaFoldDB" id="A0A916WQL3"/>
<name>A0A916WQL3_9SPHN</name>
<dbReference type="InterPro" id="IPR029058">
    <property type="entry name" value="AB_hydrolase_fold"/>
</dbReference>
<dbReference type="Gene3D" id="3.40.50.1820">
    <property type="entry name" value="alpha/beta hydrolase"/>
    <property type="match status" value="1"/>
</dbReference>
<protein>
    <recommendedName>
        <fullName evidence="4">Alpha/beta hydrolase</fullName>
    </recommendedName>
</protein>
<evidence type="ECO:0008006" key="4">
    <source>
        <dbReference type="Google" id="ProtNLM"/>
    </source>
</evidence>
<reference evidence="2" key="1">
    <citation type="journal article" date="2014" name="Int. J. Syst. Evol. Microbiol.">
        <title>Complete genome sequence of Corynebacterium casei LMG S-19264T (=DSM 44701T), isolated from a smear-ripened cheese.</title>
        <authorList>
            <consortium name="US DOE Joint Genome Institute (JGI-PGF)"/>
            <person name="Walter F."/>
            <person name="Albersmeier A."/>
            <person name="Kalinowski J."/>
            <person name="Ruckert C."/>
        </authorList>
    </citation>
    <scope>NUCLEOTIDE SEQUENCE</scope>
    <source>
        <strain evidence="2">CGMCC 1.15330</strain>
    </source>
</reference>
<dbReference type="RefSeq" id="WP_229664386.1">
    <property type="nucleotide sequence ID" value="NZ_BMIH01000001.1"/>
</dbReference>
<evidence type="ECO:0000313" key="2">
    <source>
        <dbReference type="EMBL" id="GGB23295.1"/>
    </source>
</evidence>
<feature type="chain" id="PRO_5037703205" description="Alpha/beta hydrolase" evidence="1">
    <location>
        <begin position="22"/>
        <end position="326"/>
    </location>
</feature>
<gene>
    <name evidence="2" type="ORF">GCM10011380_11260</name>
</gene>
<comment type="caution">
    <text evidence="2">The sequence shown here is derived from an EMBL/GenBank/DDBJ whole genome shotgun (WGS) entry which is preliminary data.</text>
</comment>